<proteinExistence type="predicted"/>
<comment type="caution">
    <text evidence="1">The sequence shown here is derived from an EMBL/GenBank/DDBJ whole genome shotgun (WGS) entry which is preliminary data.</text>
</comment>
<keyword evidence="2" id="KW-1185">Reference proteome</keyword>
<dbReference type="EMBL" id="JAVFWL010000006">
    <property type="protein sequence ID" value="KAK6765771.1"/>
    <property type="molecule type" value="Genomic_DNA"/>
</dbReference>
<evidence type="ECO:0000313" key="2">
    <source>
        <dbReference type="Proteomes" id="UP001303046"/>
    </source>
</evidence>
<protein>
    <submittedName>
        <fullName evidence="1">Uncharacterized protein</fullName>
    </submittedName>
</protein>
<dbReference type="Proteomes" id="UP001303046">
    <property type="component" value="Unassembled WGS sequence"/>
</dbReference>
<name>A0ABR1ESZ9_NECAM</name>
<accession>A0ABR1ESZ9</accession>
<gene>
    <name evidence="1" type="primary">Necator_chrX.g25760</name>
    <name evidence="1" type="ORF">RB195_025594</name>
</gene>
<reference evidence="1 2" key="1">
    <citation type="submission" date="2023-08" db="EMBL/GenBank/DDBJ databases">
        <title>A Necator americanus chromosomal reference genome.</title>
        <authorList>
            <person name="Ilik V."/>
            <person name="Petrzelkova K.J."/>
            <person name="Pardy F."/>
            <person name="Fuh T."/>
            <person name="Niatou-Singa F.S."/>
            <person name="Gouil Q."/>
            <person name="Baker L."/>
            <person name="Ritchie M.E."/>
            <person name="Jex A.R."/>
            <person name="Gazzola D."/>
            <person name="Li H."/>
            <person name="Toshio Fujiwara R."/>
            <person name="Zhan B."/>
            <person name="Aroian R.V."/>
            <person name="Pafco B."/>
            <person name="Schwarz E.M."/>
        </authorList>
    </citation>
    <scope>NUCLEOTIDE SEQUENCE [LARGE SCALE GENOMIC DNA]</scope>
    <source>
        <strain evidence="1 2">Aroian</strain>
        <tissue evidence="1">Whole animal</tissue>
    </source>
</reference>
<evidence type="ECO:0000313" key="1">
    <source>
        <dbReference type="EMBL" id="KAK6765771.1"/>
    </source>
</evidence>
<sequence length="80" mass="8974">METAEGNNKDILYDELIAPVSRISSQEVFVTEIDANAKMRLDEQSGVLGKRTKTLKLQLNYIQSRNIPHSGVQKSRGVRS</sequence>
<organism evidence="1 2">
    <name type="scientific">Necator americanus</name>
    <name type="common">Human hookworm</name>
    <dbReference type="NCBI Taxonomy" id="51031"/>
    <lineage>
        <taxon>Eukaryota</taxon>
        <taxon>Metazoa</taxon>
        <taxon>Ecdysozoa</taxon>
        <taxon>Nematoda</taxon>
        <taxon>Chromadorea</taxon>
        <taxon>Rhabditida</taxon>
        <taxon>Rhabditina</taxon>
        <taxon>Rhabditomorpha</taxon>
        <taxon>Strongyloidea</taxon>
        <taxon>Ancylostomatidae</taxon>
        <taxon>Bunostominae</taxon>
        <taxon>Necator</taxon>
    </lineage>
</organism>